<feature type="transmembrane region" description="Helical" evidence="1">
    <location>
        <begin position="121"/>
        <end position="144"/>
    </location>
</feature>
<sequence length="153" mass="16360">MSTTTNDKTDQAAGLLLMGAAGFFGYQTTGLPIGTLFRMGPGFFPMILSALLFGLGVLIFLKSFGRMTEPFGRIAWRGMALILPAPVVFGLTVRGLGFVPALFIATLIASQASVKMRPLPSLILATVVTILSTLIFSTGLGLPFRLFGPWVRF</sequence>
<feature type="domain" description="DUF1468" evidence="2">
    <location>
        <begin position="13"/>
        <end position="144"/>
    </location>
</feature>
<protein>
    <submittedName>
        <fullName evidence="3">Tripartite tricarboxylate transporter TctB family protein</fullName>
    </submittedName>
</protein>
<gene>
    <name evidence="3" type="ORF">ACFQ5P_16510</name>
</gene>
<dbReference type="RefSeq" id="WP_131572514.1">
    <property type="nucleotide sequence ID" value="NZ_CBCSAJ010000001.1"/>
</dbReference>
<organism evidence="3 4">
    <name type="scientific">Paracoccus nototheniae</name>
    <dbReference type="NCBI Taxonomy" id="2489002"/>
    <lineage>
        <taxon>Bacteria</taxon>
        <taxon>Pseudomonadati</taxon>
        <taxon>Pseudomonadota</taxon>
        <taxon>Alphaproteobacteria</taxon>
        <taxon>Rhodobacterales</taxon>
        <taxon>Paracoccaceae</taxon>
        <taxon>Paracoccus</taxon>
    </lineage>
</organism>
<keyword evidence="4" id="KW-1185">Reference proteome</keyword>
<reference evidence="4" key="1">
    <citation type="journal article" date="2019" name="Int. J. Syst. Evol. Microbiol.">
        <title>The Global Catalogue of Microorganisms (GCM) 10K type strain sequencing project: providing services to taxonomists for standard genome sequencing and annotation.</title>
        <authorList>
            <consortium name="The Broad Institute Genomics Platform"/>
            <consortium name="The Broad Institute Genome Sequencing Center for Infectious Disease"/>
            <person name="Wu L."/>
            <person name="Ma J."/>
        </authorList>
    </citation>
    <scope>NUCLEOTIDE SEQUENCE [LARGE SCALE GENOMIC DNA]</scope>
    <source>
        <strain evidence="4">CCM 8875</strain>
    </source>
</reference>
<dbReference type="EMBL" id="JBHTOQ010000036">
    <property type="protein sequence ID" value="MFD1482901.1"/>
    <property type="molecule type" value="Genomic_DNA"/>
</dbReference>
<accession>A0ABW4E335</accession>
<evidence type="ECO:0000313" key="4">
    <source>
        <dbReference type="Proteomes" id="UP001597302"/>
    </source>
</evidence>
<proteinExistence type="predicted"/>
<keyword evidence="1" id="KW-0472">Membrane</keyword>
<feature type="transmembrane region" description="Helical" evidence="1">
    <location>
        <begin position="81"/>
        <end position="109"/>
    </location>
</feature>
<feature type="transmembrane region" description="Helical" evidence="1">
    <location>
        <begin position="43"/>
        <end position="61"/>
    </location>
</feature>
<dbReference type="Pfam" id="PF07331">
    <property type="entry name" value="TctB"/>
    <property type="match status" value="1"/>
</dbReference>
<keyword evidence="1" id="KW-0812">Transmembrane</keyword>
<feature type="transmembrane region" description="Helical" evidence="1">
    <location>
        <begin position="12"/>
        <end position="37"/>
    </location>
</feature>
<name>A0ABW4E335_9RHOB</name>
<evidence type="ECO:0000313" key="3">
    <source>
        <dbReference type="EMBL" id="MFD1482901.1"/>
    </source>
</evidence>
<dbReference type="InterPro" id="IPR009936">
    <property type="entry name" value="DUF1468"/>
</dbReference>
<dbReference type="Proteomes" id="UP001597302">
    <property type="component" value="Unassembled WGS sequence"/>
</dbReference>
<comment type="caution">
    <text evidence="3">The sequence shown here is derived from an EMBL/GenBank/DDBJ whole genome shotgun (WGS) entry which is preliminary data.</text>
</comment>
<evidence type="ECO:0000259" key="2">
    <source>
        <dbReference type="Pfam" id="PF07331"/>
    </source>
</evidence>
<evidence type="ECO:0000256" key="1">
    <source>
        <dbReference type="SAM" id="Phobius"/>
    </source>
</evidence>
<keyword evidence="1" id="KW-1133">Transmembrane helix</keyword>